<dbReference type="CDD" id="cd12446">
    <property type="entry name" value="RRM_RBM25"/>
    <property type="match status" value="1"/>
</dbReference>
<feature type="compositionally biased region" description="Basic and acidic residues" evidence="3">
    <location>
        <begin position="156"/>
        <end position="178"/>
    </location>
</feature>
<dbReference type="Gene3D" id="3.30.70.330">
    <property type="match status" value="1"/>
</dbReference>
<dbReference type="GO" id="GO:0006397">
    <property type="term" value="P:mRNA processing"/>
    <property type="evidence" value="ECO:0007669"/>
    <property type="project" value="UniProtKB-KW"/>
</dbReference>
<evidence type="ECO:0000256" key="3">
    <source>
        <dbReference type="SAM" id="MobiDB-lite"/>
    </source>
</evidence>
<dbReference type="OMA" id="DGCVNKK"/>
<dbReference type="GO" id="GO:0003723">
    <property type="term" value="F:RNA binding"/>
    <property type="evidence" value="ECO:0007669"/>
    <property type="project" value="UniProtKB-UniRule"/>
</dbReference>
<evidence type="ECO:0008006" key="8">
    <source>
        <dbReference type="Google" id="ProtNLM"/>
    </source>
</evidence>
<dbReference type="PROSITE" id="PS51025">
    <property type="entry name" value="PWI"/>
    <property type="match status" value="1"/>
</dbReference>
<dbReference type="InParanoid" id="A0A0G4EHC1"/>
<dbReference type="EMBL" id="CDMY01000240">
    <property type="protein sequence ID" value="CEL95891.1"/>
    <property type="molecule type" value="Genomic_DNA"/>
</dbReference>
<feature type="compositionally biased region" description="Basic and acidic residues" evidence="3">
    <location>
        <begin position="192"/>
        <end position="202"/>
    </location>
</feature>
<dbReference type="STRING" id="1169540.A0A0G4EHC1"/>
<dbReference type="AlphaFoldDB" id="A0A0G4EHC1"/>
<dbReference type="InterPro" id="IPR034268">
    <property type="entry name" value="RBM25_RRM"/>
</dbReference>
<dbReference type="InterPro" id="IPR036483">
    <property type="entry name" value="PWI_dom_sf"/>
</dbReference>
<dbReference type="InterPro" id="IPR000504">
    <property type="entry name" value="RRM_dom"/>
</dbReference>
<evidence type="ECO:0000259" key="4">
    <source>
        <dbReference type="PROSITE" id="PS50102"/>
    </source>
</evidence>
<dbReference type="Pfam" id="PF00076">
    <property type="entry name" value="RRM_1"/>
    <property type="match status" value="1"/>
</dbReference>
<keyword evidence="1" id="KW-0507">mRNA processing</keyword>
<dbReference type="Gene3D" id="1.20.1390.10">
    <property type="entry name" value="PWI domain"/>
    <property type="match status" value="1"/>
</dbReference>
<keyword evidence="2" id="KW-0694">RNA-binding</keyword>
<dbReference type="InterPro" id="IPR012677">
    <property type="entry name" value="Nucleotide-bd_a/b_plait_sf"/>
</dbReference>
<feature type="domain" description="RRM" evidence="4">
    <location>
        <begin position="62"/>
        <end position="140"/>
    </location>
</feature>
<dbReference type="Pfam" id="PF01480">
    <property type="entry name" value="PWI"/>
    <property type="match status" value="1"/>
</dbReference>
<dbReference type="PANTHER" id="PTHR18806:SF4">
    <property type="entry name" value="RNA-BINDING PROTEIN 25"/>
    <property type="match status" value="1"/>
</dbReference>
<feature type="region of interest" description="Disordered" evidence="3">
    <location>
        <begin position="156"/>
        <end position="202"/>
    </location>
</feature>
<dbReference type="PANTHER" id="PTHR18806">
    <property type="entry name" value="RBM25 PROTEIN"/>
    <property type="match status" value="1"/>
</dbReference>
<evidence type="ECO:0000259" key="5">
    <source>
        <dbReference type="PROSITE" id="PS51025"/>
    </source>
</evidence>
<reference evidence="6 7" key="1">
    <citation type="submission" date="2014-11" db="EMBL/GenBank/DDBJ databases">
        <authorList>
            <person name="Zhu J."/>
            <person name="Qi W."/>
            <person name="Song R."/>
        </authorList>
    </citation>
    <scope>NUCLEOTIDE SEQUENCE [LARGE SCALE GENOMIC DNA]</scope>
</reference>
<evidence type="ECO:0000256" key="2">
    <source>
        <dbReference type="PROSITE-ProRule" id="PRU00176"/>
    </source>
</evidence>
<protein>
    <recommendedName>
        <fullName evidence="8">PWI domain-containing protein</fullName>
    </recommendedName>
</protein>
<keyword evidence="7" id="KW-1185">Reference proteome</keyword>
<dbReference type="PROSITE" id="PS50102">
    <property type="entry name" value="RRM"/>
    <property type="match status" value="1"/>
</dbReference>
<dbReference type="Proteomes" id="UP000041254">
    <property type="component" value="Unassembled WGS sequence"/>
</dbReference>
<proteinExistence type="predicted"/>
<feature type="domain" description="PWI" evidence="5">
    <location>
        <begin position="525"/>
        <end position="621"/>
    </location>
</feature>
<dbReference type="SUPFAM" id="SSF101233">
    <property type="entry name" value="PWI domain"/>
    <property type="match status" value="1"/>
</dbReference>
<dbReference type="SUPFAM" id="SSF54928">
    <property type="entry name" value="RNA-binding domain, RBD"/>
    <property type="match status" value="1"/>
</dbReference>
<evidence type="ECO:0000313" key="6">
    <source>
        <dbReference type="EMBL" id="CEL95891.1"/>
    </source>
</evidence>
<sequence>MQGGYPPPGMMPGVFPMTGMPMGMAPFAMPMMAPTAIPPARTYSTGAPPPTLLSRVRESSLTTVYVGRIPPNVDDDFMRQLLTECGRVMSWKRTKDPTTQKLAVFGFCEFESPQGVLRAVKLLNDQTLGEKQLQVKTEQKVTDYVENWRVNHLRELKAKKQQEKEGKEGEGGEGKGEGEEGTVGEAGMSAADAEKAVEEELAAEEARVKEAITQMIADKNKEFENEAAAEAAEKERRSKTREREITRPPGRPKQEAWKGVTTHYVVNPREKARENARKERQITLDKDYARKEREWDREEERRHREKKRAAEEESNREKHERDKRRLIEKDLDDDEQWSKRKRQEKRHKRALEREADDIDRNEEAEEIEIQRIAAAEAAEQARRQREKELEDEREMLAQIEREKEAQRHREMERRRIQEVEALAERQRAEEEERRRAEEEKVRMALAGGEWGGAAESMRRPQPSPPKLDVFGDDHDECGIFSRKHKPLTKLEEHYDRTNIQIAEEVRKKRLEIVQQIVQQIPSERDELFNYPIEWPVIEHAAVVEASLKPWIKKKVIELLGGEEEEVCAFVVSELNKRCSPLDLLATVGVFLDQEAEGFIVKLWRMLIFEQLKRQHPTLSKDGP</sequence>
<accession>A0A0G4EHC1</accession>
<evidence type="ECO:0000313" key="7">
    <source>
        <dbReference type="Proteomes" id="UP000041254"/>
    </source>
</evidence>
<dbReference type="VEuPathDB" id="CryptoDB:Vbra_1157"/>
<feature type="compositionally biased region" description="Basic and acidic residues" evidence="3">
    <location>
        <begin position="268"/>
        <end position="329"/>
    </location>
</feature>
<name>A0A0G4EHC1_VITBC</name>
<dbReference type="InterPro" id="IPR035979">
    <property type="entry name" value="RBD_domain_sf"/>
</dbReference>
<organism evidence="6 7">
    <name type="scientific">Vitrella brassicaformis (strain CCMP3155)</name>
    <dbReference type="NCBI Taxonomy" id="1169540"/>
    <lineage>
        <taxon>Eukaryota</taxon>
        <taxon>Sar</taxon>
        <taxon>Alveolata</taxon>
        <taxon>Colpodellida</taxon>
        <taxon>Vitrellaceae</taxon>
        <taxon>Vitrella</taxon>
    </lineage>
</organism>
<dbReference type="InterPro" id="IPR002483">
    <property type="entry name" value="PWI_dom"/>
</dbReference>
<feature type="compositionally biased region" description="Basic and acidic residues" evidence="3">
    <location>
        <begin position="231"/>
        <end position="256"/>
    </location>
</feature>
<feature type="region of interest" description="Disordered" evidence="3">
    <location>
        <begin position="219"/>
        <end position="362"/>
    </location>
</feature>
<dbReference type="OrthoDB" id="449501at2759"/>
<dbReference type="SMART" id="SM00311">
    <property type="entry name" value="PWI"/>
    <property type="match status" value="1"/>
</dbReference>
<dbReference type="SMART" id="SM00360">
    <property type="entry name" value="RRM"/>
    <property type="match status" value="1"/>
</dbReference>
<evidence type="ECO:0000256" key="1">
    <source>
        <dbReference type="ARBA" id="ARBA00022664"/>
    </source>
</evidence>
<feature type="compositionally biased region" description="Basic residues" evidence="3">
    <location>
        <begin position="339"/>
        <end position="350"/>
    </location>
</feature>
<dbReference type="InterPro" id="IPR052768">
    <property type="entry name" value="RBM25"/>
</dbReference>
<gene>
    <name evidence="6" type="ORF">Vbra_1157</name>
</gene>